<dbReference type="InterPro" id="IPR020234">
    <property type="entry name" value="Mite_allergen_group-7"/>
</dbReference>
<dbReference type="PANTHER" id="PTHR11008:SF13">
    <property type="entry name" value="FI04421P"/>
    <property type="match status" value="1"/>
</dbReference>
<evidence type="ECO:0000313" key="2">
    <source>
        <dbReference type="Proteomes" id="UP000504629"/>
    </source>
</evidence>
<name>A0A6J2K9R2_BOMMA</name>
<evidence type="ECO:0000256" key="1">
    <source>
        <dbReference type="SAM" id="SignalP"/>
    </source>
</evidence>
<gene>
    <name evidence="3" type="primary">LOC114248594</name>
</gene>
<dbReference type="KEGG" id="bman:114248594"/>
<dbReference type="InterPro" id="IPR038606">
    <property type="entry name" value="To_sf"/>
</dbReference>
<feature type="chain" id="PRO_5027028663" evidence="1">
    <location>
        <begin position="19"/>
        <end position="456"/>
    </location>
</feature>
<dbReference type="SMART" id="SM00700">
    <property type="entry name" value="JHBP"/>
    <property type="match status" value="1"/>
</dbReference>
<dbReference type="OrthoDB" id="6412801at2759"/>
<feature type="signal peptide" evidence="1">
    <location>
        <begin position="1"/>
        <end position="18"/>
    </location>
</feature>
<dbReference type="Gene3D" id="3.15.10.30">
    <property type="entry name" value="Haemolymph juvenile hormone binding protein"/>
    <property type="match status" value="1"/>
</dbReference>
<organism evidence="2 3">
    <name type="scientific">Bombyx mandarina</name>
    <name type="common">Wild silk moth</name>
    <name type="synonym">Wild silkworm</name>
    <dbReference type="NCBI Taxonomy" id="7092"/>
    <lineage>
        <taxon>Eukaryota</taxon>
        <taxon>Metazoa</taxon>
        <taxon>Ecdysozoa</taxon>
        <taxon>Arthropoda</taxon>
        <taxon>Hexapoda</taxon>
        <taxon>Insecta</taxon>
        <taxon>Pterygota</taxon>
        <taxon>Neoptera</taxon>
        <taxon>Endopterygota</taxon>
        <taxon>Lepidoptera</taxon>
        <taxon>Glossata</taxon>
        <taxon>Ditrysia</taxon>
        <taxon>Bombycoidea</taxon>
        <taxon>Bombycidae</taxon>
        <taxon>Bombycinae</taxon>
        <taxon>Bombyx</taxon>
    </lineage>
</organism>
<dbReference type="Proteomes" id="UP000504629">
    <property type="component" value="Unplaced"/>
</dbReference>
<protein>
    <submittedName>
        <fullName evidence="3">Uncharacterized protein LOC114248594</fullName>
    </submittedName>
</protein>
<dbReference type="RefSeq" id="XP_028037677.1">
    <property type="nucleotide sequence ID" value="XM_028181876.1"/>
</dbReference>
<sequence length="456" mass="50990">MKIALCLVLVILFQFGNCQEIPEEVSSEDEKLSEGEKKLSHNILAILEHYKQPDPTGLPGAKLPDPYPVPDVKQSLTLGTMHFKNIALYGTNEFRLNYVKADIGAMEAHAVMTLEKLQARGNYTFATWFNSVRGPFTVHITGLRVTANAGLQVERDGKIRAENIVMDLSASNIAVNLENAEIISGFINTIGPFIFDSIKPYVLKEAYATIKTTMNEKIDEVAGDLQFPNSISPLDMVIADVRKKVHQMDMDPYKIKDYNTSVSVFVVTLAETWVMGISSFQRVGNISLIMENNTAVADFEIGTQKLEGQTKWEISAISGLLSRAGTASFSVEYISARIILGQPLDTRKKPQFRSLDLEVGNIQVRCNGAGTLDYVIEFVVNILPNLLRYQIMDAIEGPLKERVQSELDKLDVEEMIHEKLPEIDEMAESGFKLSSIIGKSEDEKDIRYDDDDFFNF</sequence>
<evidence type="ECO:0000313" key="3">
    <source>
        <dbReference type="RefSeq" id="XP_028037677.1"/>
    </source>
</evidence>
<keyword evidence="2" id="KW-1185">Reference proteome</keyword>
<keyword evidence="1" id="KW-0732">Signal</keyword>
<dbReference type="PANTHER" id="PTHR11008">
    <property type="entry name" value="PROTEIN TAKEOUT-LIKE PROTEIN"/>
    <property type="match status" value="1"/>
</dbReference>
<dbReference type="Gene3D" id="3.15.10.50">
    <property type="match status" value="1"/>
</dbReference>
<dbReference type="InterPro" id="IPR038602">
    <property type="entry name" value="Mite_allergen_7_sf"/>
</dbReference>
<reference evidence="3" key="1">
    <citation type="submission" date="2025-08" db="UniProtKB">
        <authorList>
            <consortium name="RefSeq"/>
        </authorList>
    </citation>
    <scope>IDENTIFICATION</scope>
    <source>
        <tissue evidence="3">Silk gland</tissue>
    </source>
</reference>
<proteinExistence type="predicted"/>
<dbReference type="InterPro" id="IPR010562">
    <property type="entry name" value="Haemolymph_juvenile_hormone-bd"/>
</dbReference>
<dbReference type="AlphaFoldDB" id="A0A6J2K9R2"/>
<dbReference type="Pfam" id="PF06585">
    <property type="entry name" value="JHBP"/>
    <property type="match status" value="1"/>
</dbReference>
<dbReference type="InterPro" id="IPR017943">
    <property type="entry name" value="Bactericidal_perm-incr_a/b_dom"/>
</dbReference>
<dbReference type="GO" id="GO:0008289">
    <property type="term" value="F:lipid binding"/>
    <property type="evidence" value="ECO:0007669"/>
    <property type="project" value="InterPro"/>
</dbReference>
<dbReference type="GeneID" id="114248594"/>
<accession>A0A6J2K9R2</accession>
<dbReference type="Pfam" id="PF16984">
    <property type="entry name" value="Grp7_allergen"/>
    <property type="match status" value="1"/>
</dbReference>
<dbReference type="SUPFAM" id="SSF55394">
    <property type="entry name" value="Bactericidal permeability-increasing protein, BPI"/>
    <property type="match status" value="1"/>
</dbReference>